<evidence type="ECO:0000313" key="3">
    <source>
        <dbReference type="Proteomes" id="UP000226192"/>
    </source>
</evidence>
<accession>A0A2C5X9T2</accession>
<dbReference type="OrthoDB" id="4926987at2759"/>
<protein>
    <submittedName>
        <fullName evidence="2">Uncharacterized protein</fullName>
    </submittedName>
</protein>
<feature type="compositionally biased region" description="Polar residues" evidence="1">
    <location>
        <begin position="1"/>
        <end position="10"/>
    </location>
</feature>
<dbReference type="AlphaFoldDB" id="A0A2C5X9T2"/>
<dbReference type="Proteomes" id="UP000226192">
    <property type="component" value="Unassembled WGS sequence"/>
</dbReference>
<feature type="compositionally biased region" description="Basic and acidic residues" evidence="1">
    <location>
        <begin position="16"/>
        <end position="33"/>
    </location>
</feature>
<proteinExistence type="predicted"/>
<evidence type="ECO:0000313" key="2">
    <source>
        <dbReference type="EMBL" id="PHH63479.1"/>
    </source>
</evidence>
<comment type="caution">
    <text evidence="2">The sequence shown here is derived from an EMBL/GenBank/DDBJ whole genome shotgun (WGS) entry which is preliminary data.</text>
</comment>
<gene>
    <name evidence="2" type="ORF">CDD81_5760</name>
</gene>
<dbReference type="EMBL" id="NJET01000048">
    <property type="protein sequence ID" value="PHH63479.1"/>
    <property type="molecule type" value="Genomic_DNA"/>
</dbReference>
<keyword evidence="3" id="KW-1185">Reference proteome</keyword>
<evidence type="ECO:0000256" key="1">
    <source>
        <dbReference type="SAM" id="MobiDB-lite"/>
    </source>
</evidence>
<name>A0A2C5X9T2_9HYPO</name>
<sequence length="253" mass="28526">MYSWSNTVSHGQGLEASRDISHGDWRPSKDGTPYKRRKRQPPSFQQSVKMPISPSWLDLCRLDIYIAYPHDEISTLCRPHFFQLARAWHARRRDTTAAETHVPMHAVGDTYSLVRDAPLTATDQLSLQAALAAEPWRRMKTELVMRAVERLVGEAERMLGEQCRRGAVPCVLAEGGMVCALCEGLKHGTGELLHHVRRAAELRRHGAASKEEVRDGLSEEIRDGEDANVRYISFGGLHIIVDICDGKTFIKFQ</sequence>
<organism evidence="2 3">
    <name type="scientific">Ophiocordyceps australis</name>
    <dbReference type="NCBI Taxonomy" id="1399860"/>
    <lineage>
        <taxon>Eukaryota</taxon>
        <taxon>Fungi</taxon>
        <taxon>Dikarya</taxon>
        <taxon>Ascomycota</taxon>
        <taxon>Pezizomycotina</taxon>
        <taxon>Sordariomycetes</taxon>
        <taxon>Hypocreomycetidae</taxon>
        <taxon>Hypocreales</taxon>
        <taxon>Ophiocordycipitaceae</taxon>
        <taxon>Ophiocordyceps</taxon>
    </lineage>
</organism>
<reference evidence="2 3" key="1">
    <citation type="submission" date="2017-06" db="EMBL/GenBank/DDBJ databases">
        <title>Ant-infecting Ophiocordyceps genomes reveal a high diversity of potential behavioral manipulation genes and a possible major role for enterotoxins.</title>
        <authorList>
            <person name="De Bekker C."/>
            <person name="Evans H.C."/>
            <person name="Brachmann A."/>
            <person name="Hughes D.P."/>
        </authorList>
    </citation>
    <scope>NUCLEOTIDE SEQUENCE [LARGE SCALE GENOMIC DNA]</scope>
    <source>
        <strain evidence="2 3">Map64</strain>
    </source>
</reference>
<feature type="region of interest" description="Disordered" evidence="1">
    <location>
        <begin position="1"/>
        <end position="47"/>
    </location>
</feature>